<feature type="transmembrane region" description="Helical" evidence="8">
    <location>
        <begin position="91"/>
        <end position="109"/>
    </location>
</feature>
<comment type="caution">
    <text evidence="10">The sequence shown here is derived from an EMBL/GenBank/DDBJ whole genome shotgun (WGS) entry which is preliminary data.</text>
</comment>
<evidence type="ECO:0000256" key="3">
    <source>
        <dbReference type="ARBA" id="ARBA00022676"/>
    </source>
</evidence>
<sequence>MRLSLRSPVATLAVLSCLLALAFLGARGIWEPDEGRYTNVGLNMLHSGDWLTPRRNHETGHWTKPPLTYWAIAASVGAFGERPWAARLPAALAYLGCIGLVFALARALFPGRRPLALAAAAIYATMLMPFAASQQITTDYLLALWETLAMWAFVRARTAPSPVHGRAWTALMWAGLALAFLTKGPPGLLPLAVMLVYNALMPGPRRRTLQVSGLAVFVLLALPWYVAVVLDTPGLLHYLAGDEVVGRIATDDFGRNGEWYGWLKIYLPTLLLGTLPWTWPLLRAVRALPRLARDAWRDRRLREREAARLLLALWWLLPLAVFCLARSRLPLYLLPLFAPLALLVAVQREHDGRTLPRWRWLFAWGALLLGLKLAVAWMPTHKDSAAWAREIRRIHPAPLREVVFVQDMARYGLRLELDAEVEKISLAPWPPRGRFNPEYDSDLDHELAEHEPDQLWICKRQDWPQVLAALHARGYGARALGRPYYGRLFFEVVRKPERPEAITGR</sequence>
<organism evidence="10 11">
    <name type="scientific">Xanthomonas boreopolis</name>
    <dbReference type="NCBI Taxonomy" id="86183"/>
    <lineage>
        <taxon>Bacteria</taxon>
        <taxon>Pseudomonadati</taxon>
        <taxon>Pseudomonadota</taxon>
        <taxon>Gammaproteobacteria</taxon>
        <taxon>Lysobacterales</taxon>
        <taxon>Lysobacteraceae</taxon>
        <taxon>Xanthomonas</taxon>
    </lineage>
</organism>
<accession>A0A919FC23</accession>
<dbReference type="PANTHER" id="PTHR33908">
    <property type="entry name" value="MANNOSYLTRANSFERASE YKCB-RELATED"/>
    <property type="match status" value="1"/>
</dbReference>
<evidence type="ECO:0000313" key="11">
    <source>
        <dbReference type="Proteomes" id="UP000623958"/>
    </source>
</evidence>
<reference evidence="10" key="2">
    <citation type="submission" date="2020-09" db="EMBL/GenBank/DDBJ databases">
        <authorList>
            <person name="Sun Q."/>
            <person name="Ohkuma M."/>
        </authorList>
    </citation>
    <scope>NUCLEOTIDE SEQUENCE</scope>
    <source>
        <strain evidence="10">JCM 13306</strain>
    </source>
</reference>
<feature type="transmembrane region" description="Helical" evidence="8">
    <location>
        <begin position="306"/>
        <end position="323"/>
    </location>
</feature>
<dbReference type="RefSeq" id="WP_434030072.1">
    <property type="nucleotide sequence ID" value="NZ_BNBA01000047.1"/>
</dbReference>
<keyword evidence="6 8" id="KW-1133">Transmembrane helix</keyword>
<evidence type="ECO:0000256" key="4">
    <source>
        <dbReference type="ARBA" id="ARBA00022679"/>
    </source>
</evidence>
<evidence type="ECO:0000256" key="6">
    <source>
        <dbReference type="ARBA" id="ARBA00022989"/>
    </source>
</evidence>
<reference evidence="10" key="1">
    <citation type="journal article" date="2014" name="Int. J. Syst. Evol. Microbiol.">
        <title>Complete genome sequence of Corynebacterium casei LMG S-19264T (=DSM 44701T), isolated from a smear-ripened cheese.</title>
        <authorList>
            <consortium name="US DOE Joint Genome Institute (JGI-PGF)"/>
            <person name="Walter F."/>
            <person name="Albersmeier A."/>
            <person name="Kalinowski J."/>
            <person name="Ruckert C."/>
        </authorList>
    </citation>
    <scope>NUCLEOTIDE SEQUENCE</scope>
    <source>
        <strain evidence="10">JCM 13306</strain>
    </source>
</reference>
<dbReference type="GO" id="GO:0005886">
    <property type="term" value="C:plasma membrane"/>
    <property type="evidence" value="ECO:0007669"/>
    <property type="project" value="UniProtKB-SubCell"/>
</dbReference>
<evidence type="ECO:0000259" key="9">
    <source>
        <dbReference type="Pfam" id="PF13231"/>
    </source>
</evidence>
<keyword evidence="5 8" id="KW-0812">Transmembrane</keyword>
<protein>
    <recommendedName>
        <fullName evidence="9">Glycosyltransferase RgtA/B/C/D-like domain-containing protein</fullName>
    </recommendedName>
</protein>
<keyword evidence="7 8" id="KW-0472">Membrane</keyword>
<evidence type="ECO:0000256" key="1">
    <source>
        <dbReference type="ARBA" id="ARBA00004651"/>
    </source>
</evidence>
<dbReference type="PANTHER" id="PTHR33908:SF3">
    <property type="entry name" value="UNDECAPRENYL PHOSPHATE-ALPHA-4-AMINO-4-DEOXY-L-ARABINOSE ARABINOSYL TRANSFERASE"/>
    <property type="match status" value="1"/>
</dbReference>
<evidence type="ECO:0000313" key="10">
    <source>
        <dbReference type="EMBL" id="GHH60641.1"/>
    </source>
</evidence>
<gene>
    <name evidence="10" type="ORF">GCM10009090_36310</name>
</gene>
<evidence type="ECO:0000256" key="2">
    <source>
        <dbReference type="ARBA" id="ARBA00022475"/>
    </source>
</evidence>
<dbReference type="InterPro" id="IPR050297">
    <property type="entry name" value="LipidA_mod_glycosyltrf_83"/>
</dbReference>
<feature type="transmembrane region" description="Helical" evidence="8">
    <location>
        <begin position="115"/>
        <end position="133"/>
    </location>
</feature>
<dbReference type="GO" id="GO:0016763">
    <property type="term" value="F:pentosyltransferase activity"/>
    <property type="evidence" value="ECO:0007669"/>
    <property type="project" value="TreeGrafter"/>
</dbReference>
<keyword evidence="11" id="KW-1185">Reference proteome</keyword>
<dbReference type="EMBL" id="BNBA01000047">
    <property type="protein sequence ID" value="GHH60641.1"/>
    <property type="molecule type" value="Genomic_DNA"/>
</dbReference>
<dbReference type="Proteomes" id="UP000623958">
    <property type="component" value="Unassembled WGS sequence"/>
</dbReference>
<proteinExistence type="predicted"/>
<evidence type="ECO:0000256" key="8">
    <source>
        <dbReference type="SAM" id="Phobius"/>
    </source>
</evidence>
<feature type="domain" description="Glycosyltransferase RgtA/B/C/D-like" evidence="9">
    <location>
        <begin position="64"/>
        <end position="226"/>
    </location>
</feature>
<comment type="subcellular location">
    <subcellularLocation>
        <location evidence="1">Cell membrane</location>
        <topology evidence="1">Multi-pass membrane protein</topology>
    </subcellularLocation>
</comment>
<feature type="transmembrane region" description="Helical" evidence="8">
    <location>
        <begin position="358"/>
        <end position="378"/>
    </location>
</feature>
<feature type="transmembrane region" description="Helical" evidence="8">
    <location>
        <begin position="265"/>
        <end position="285"/>
    </location>
</feature>
<dbReference type="AlphaFoldDB" id="A0A919FC23"/>
<feature type="transmembrane region" description="Helical" evidence="8">
    <location>
        <begin position="209"/>
        <end position="230"/>
    </location>
</feature>
<keyword evidence="2" id="KW-1003">Cell membrane</keyword>
<feature type="transmembrane region" description="Helical" evidence="8">
    <location>
        <begin position="170"/>
        <end position="197"/>
    </location>
</feature>
<name>A0A919FC23_9XANT</name>
<keyword evidence="3" id="KW-0328">Glycosyltransferase</keyword>
<feature type="transmembrane region" description="Helical" evidence="8">
    <location>
        <begin position="329"/>
        <end position="346"/>
    </location>
</feature>
<dbReference type="GO" id="GO:0009103">
    <property type="term" value="P:lipopolysaccharide biosynthetic process"/>
    <property type="evidence" value="ECO:0007669"/>
    <property type="project" value="TreeGrafter"/>
</dbReference>
<dbReference type="PROSITE" id="PS51257">
    <property type="entry name" value="PROKAR_LIPOPROTEIN"/>
    <property type="match status" value="1"/>
</dbReference>
<dbReference type="InterPro" id="IPR038731">
    <property type="entry name" value="RgtA/B/C-like"/>
</dbReference>
<dbReference type="GO" id="GO:0010041">
    <property type="term" value="P:response to iron(III) ion"/>
    <property type="evidence" value="ECO:0007669"/>
    <property type="project" value="TreeGrafter"/>
</dbReference>
<dbReference type="Pfam" id="PF13231">
    <property type="entry name" value="PMT_2"/>
    <property type="match status" value="1"/>
</dbReference>
<keyword evidence="4" id="KW-0808">Transferase</keyword>
<evidence type="ECO:0000256" key="5">
    <source>
        <dbReference type="ARBA" id="ARBA00022692"/>
    </source>
</evidence>
<evidence type="ECO:0000256" key="7">
    <source>
        <dbReference type="ARBA" id="ARBA00023136"/>
    </source>
</evidence>